<protein>
    <submittedName>
        <fullName evidence="2">Uncharacterized protein</fullName>
    </submittedName>
</protein>
<keyword evidence="1" id="KW-0812">Transmembrane</keyword>
<organism evidence="2 3">
    <name type="scientific">Ruminococcus flavefaciens</name>
    <dbReference type="NCBI Taxonomy" id="1265"/>
    <lineage>
        <taxon>Bacteria</taxon>
        <taxon>Bacillati</taxon>
        <taxon>Bacillota</taxon>
        <taxon>Clostridia</taxon>
        <taxon>Eubacteriales</taxon>
        <taxon>Oscillospiraceae</taxon>
        <taxon>Ruminococcus</taxon>
    </lineage>
</organism>
<accession>A0A315XVQ0</accession>
<keyword evidence="1" id="KW-1133">Transmembrane helix</keyword>
<gene>
    <name evidence="2" type="ORF">IE37_02435</name>
</gene>
<keyword evidence="1" id="KW-0472">Membrane</keyword>
<feature type="transmembrane region" description="Helical" evidence="1">
    <location>
        <begin position="82"/>
        <end position="102"/>
    </location>
</feature>
<proteinExistence type="predicted"/>
<feature type="transmembrane region" description="Helical" evidence="1">
    <location>
        <begin position="49"/>
        <end position="70"/>
    </location>
</feature>
<dbReference type="Proteomes" id="UP000245720">
    <property type="component" value="Unassembled WGS sequence"/>
</dbReference>
<evidence type="ECO:0000313" key="3">
    <source>
        <dbReference type="Proteomes" id="UP000245720"/>
    </source>
</evidence>
<dbReference type="AlphaFoldDB" id="A0A315XVQ0"/>
<reference evidence="2 3" key="1">
    <citation type="submission" date="2018-05" db="EMBL/GenBank/DDBJ databases">
        <title>The Hungate 1000. A catalogue of reference genomes from the rumen microbiome.</title>
        <authorList>
            <person name="Kelly W."/>
        </authorList>
    </citation>
    <scope>NUCLEOTIDE SEQUENCE [LARGE SCALE GENOMIC DNA]</scope>
    <source>
        <strain evidence="2 3">SAb67</strain>
    </source>
</reference>
<sequence>MRKVMFFASTYLLYFAMGFVTLRFVYMWLMDESRLMEETVGKTAVLEKVAFFAPMIIMIVVEIAAFIIGKKLFGSWTWKDKILLPVCSVLGLVSSVVLIGLLDP</sequence>
<name>A0A315XVQ0_RUMFL</name>
<evidence type="ECO:0000256" key="1">
    <source>
        <dbReference type="SAM" id="Phobius"/>
    </source>
</evidence>
<dbReference type="EMBL" id="QGDI01000010">
    <property type="protein sequence ID" value="PWJ11212.1"/>
    <property type="molecule type" value="Genomic_DNA"/>
</dbReference>
<dbReference type="RefSeq" id="WP_109727169.1">
    <property type="nucleotide sequence ID" value="NZ_CACYST010000006.1"/>
</dbReference>
<comment type="caution">
    <text evidence="2">The sequence shown here is derived from an EMBL/GenBank/DDBJ whole genome shotgun (WGS) entry which is preliminary data.</text>
</comment>
<feature type="transmembrane region" description="Helical" evidence="1">
    <location>
        <begin position="12"/>
        <end position="29"/>
    </location>
</feature>
<evidence type="ECO:0000313" key="2">
    <source>
        <dbReference type="EMBL" id="PWJ11212.1"/>
    </source>
</evidence>